<dbReference type="KEGG" id="pbr:PB2503_00892"/>
<evidence type="ECO:0000313" key="3">
    <source>
        <dbReference type="Proteomes" id="UP000001302"/>
    </source>
</evidence>
<dbReference type="STRING" id="314260.PB2503_00892"/>
<accession>E0TB55</accession>
<name>E0TB55_PARBH</name>
<evidence type="ECO:0008006" key="4">
    <source>
        <dbReference type="Google" id="ProtNLM"/>
    </source>
</evidence>
<dbReference type="RefSeq" id="WP_013299233.1">
    <property type="nucleotide sequence ID" value="NC_014414.1"/>
</dbReference>
<feature type="transmembrane region" description="Helical" evidence="1">
    <location>
        <begin position="82"/>
        <end position="99"/>
    </location>
</feature>
<organism evidence="2 3">
    <name type="scientific">Parvularcula bermudensis (strain ATCC BAA-594 / HTCC2503 / KCTC 12087)</name>
    <dbReference type="NCBI Taxonomy" id="314260"/>
    <lineage>
        <taxon>Bacteria</taxon>
        <taxon>Pseudomonadati</taxon>
        <taxon>Pseudomonadota</taxon>
        <taxon>Alphaproteobacteria</taxon>
        <taxon>Parvularculales</taxon>
        <taxon>Parvularculaceae</taxon>
        <taxon>Parvularcula</taxon>
    </lineage>
</organism>
<dbReference type="EMBL" id="CP002156">
    <property type="protein sequence ID" value="ADM08259.1"/>
    <property type="molecule type" value="Genomic_DNA"/>
</dbReference>
<feature type="transmembrane region" description="Helical" evidence="1">
    <location>
        <begin position="59"/>
        <end position="76"/>
    </location>
</feature>
<dbReference type="HOGENOM" id="CLU_129294_2_0_5"/>
<reference evidence="3" key="1">
    <citation type="submission" date="2010-08" db="EMBL/GenBank/DDBJ databases">
        <title>Genome sequence of Parvularcula bermudensis HTCC2503.</title>
        <authorList>
            <person name="Kang D.-M."/>
            <person name="Oh H.-M."/>
            <person name="Cho J.-C."/>
        </authorList>
    </citation>
    <scope>NUCLEOTIDE SEQUENCE [LARGE SCALE GENOMIC DNA]</scope>
    <source>
        <strain evidence="3">ATCC BAA-594 / HTCC2503 / KCTC 12087</strain>
    </source>
</reference>
<protein>
    <recommendedName>
        <fullName evidence="4">DUF4870 domain-containing protein</fullName>
    </recommendedName>
</protein>
<dbReference type="AlphaFoldDB" id="E0TB55"/>
<dbReference type="OrthoDB" id="5405464at2"/>
<dbReference type="eggNOG" id="COG3671">
    <property type="taxonomic scope" value="Bacteria"/>
</dbReference>
<sequence length="119" mass="13177">MTDDPIDTDGVSLTTIIYGLYLIALFTGFPFFIGVIIAYVARDGVTPAARSHYDHQVRIFWTVLITGVAIAILIATFFLAPLAWLLAAYIWVWVFIRCIRGLRGSSRGDPYEGPRGALP</sequence>
<evidence type="ECO:0000313" key="2">
    <source>
        <dbReference type="EMBL" id="ADM08259.1"/>
    </source>
</evidence>
<reference evidence="2 3" key="2">
    <citation type="journal article" date="2011" name="J. Bacteriol.">
        <title>Complete genome sequence of strain HTCC2503T of Parvularcula bermudensis, the type species of the order "Parvularculales" in the class Alphaproteobacteria.</title>
        <authorList>
            <person name="Oh H.M."/>
            <person name="Kang I."/>
            <person name="Vergin K.L."/>
            <person name="Kang D."/>
            <person name="Rhee K.H."/>
            <person name="Giovannoni S.J."/>
            <person name="Cho J.C."/>
        </authorList>
    </citation>
    <scope>NUCLEOTIDE SEQUENCE [LARGE SCALE GENOMIC DNA]</scope>
    <source>
        <strain evidence="3">ATCC BAA-594 / HTCC2503 / KCTC 12087</strain>
    </source>
</reference>
<dbReference type="Proteomes" id="UP000001302">
    <property type="component" value="Chromosome"/>
</dbReference>
<keyword evidence="1" id="KW-0472">Membrane</keyword>
<evidence type="ECO:0000256" key="1">
    <source>
        <dbReference type="SAM" id="Phobius"/>
    </source>
</evidence>
<keyword evidence="1" id="KW-0812">Transmembrane</keyword>
<proteinExistence type="predicted"/>
<gene>
    <name evidence="2" type="ordered locus">PB2503_00892</name>
</gene>
<feature type="transmembrane region" description="Helical" evidence="1">
    <location>
        <begin position="16"/>
        <end position="39"/>
    </location>
</feature>
<keyword evidence="3" id="KW-1185">Reference proteome</keyword>
<keyword evidence="1" id="KW-1133">Transmembrane helix</keyword>